<dbReference type="Pfam" id="PF12697">
    <property type="entry name" value="Abhydrolase_6"/>
    <property type="match status" value="1"/>
</dbReference>
<dbReference type="InterPro" id="IPR029058">
    <property type="entry name" value="AB_hydrolase_fold"/>
</dbReference>
<reference evidence="2 3" key="1">
    <citation type="journal article" date="2022" name="Environ. Microbiol. Rep.">
        <title>Eco-phylogenetic analyses reveal divergent evolution of vitamin B12 metabolism in the marine bacterial family 'Psychromonadaceae'.</title>
        <authorList>
            <person name="Jin X."/>
            <person name="Yang Y."/>
            <person name="Cao H."/>
            <person name="Gao B."/>
            <person name="Zhao Z."/>
        </authorList>
    </citation>
    <scope>NUCLEOTIDE SEQUENCE [LARGE SCALE GENOMIC DNA]</scope>
    <source>
        <strain evidence="2 3">MKS20</strain>
    </source>
</reference>
<dbReference type="InterPro" id="IPR000073">
    <property type="entry name" value="AB_hydrolase_1"/>
</dbReference>
<keyword evidence="2" id="KW-0378">Hydrolase</keyword>
<dbReference type="Gene3D" id="3.40.50.1820">
    <property type="entry name" value="alpha/beta hydrolase"/>
    <property type="match status" value="1"/>
</dbReference>
<evidence type="ECO:0000259" key="1">
    <source>
        <dbReference type="Pfam" id="PF12697"/>
    </source>
</evidence>
<dbReference type="EMBL" id="JAIMJA010000009">
    <property type="protein sequence ID" value="MCE2595228.1"/>
    <property type="molecule type" value="Genomic_DNA"/>
</dbReference>
<dbReference type="GO" id="GO:0016787">
    <property type="term" value="F:hydrolase activity"/>
    <property type="evidence" value="ECO:0007669"/>
    <property type="project" value="UniProtKB-KW"/>
</dbReference>
<evidence type="ECO:0000313" key="2">
    <source>
        <dbReference type="EMBL" id="MCE2595228.1"/>
    </source>
</evidence>
<comment type="caution">
    <text evidence="2">The sequence shown here is derived from an EMBL/GenBank/DDBJ whole genome shotgun (WGS) entry which is preliminary data.</text>
</comment>
<dbReference type="PANTHER" id="PTHR43798:SF33">
    <property type="entry name" value="HYDROLASE, PUTATIVE (AFU_ORTHOLOGUE AFUA_2G14860)-RELATED"/>
    <property type="match status" value="1"/>
</dbReference>
<evidence type="ECO:0000313" key="3">
    <source>
        <dbReference type="Proteomes" id="UP001201273"/>
    </source>
</evidence>
<dbReference type="Proteomes" id="UP001201273">
    <property type="component" value="Unassembled WGS sequence"/>
</dbReference>
<sequence length="312" mass="34850">MIFNATQSPNLPLQYNLKGNQASTVTLVFLNGLFHGEASWVKQQRYQGFKNCQHLFLDYPGCGGNQLTEQQQYFTFSDIANAIVELIQHLALERVMLVGYSLGGMLALEMAKQWPAHTTLPNHQAPRLEKIVLINSADQISIKGQWMMKNVQHMLELSIPLPTLFSQVYPWFFSDDYLQKLDSMSEYVLQSYANYNQDSQGLTAFLHACHRRHASDGNGSQSAPAQHSEQAVLTIPILVITCSGDPLFPPNITTAFCQQKANITQVDLELQSHVANLEAAAAVNRHIEQFIPEHTPPEPEQTLIGAPHAAII</sequence>
<protein>
    <submittedName>
        <fullName evidence="2">Alpha/beta hydrolase</fullName>
    </submittedName>
</protein>
<dbReference type="SUPFAM" id="SSF53474">
    <property type="entry name" value="alpha/beta-Hydrolases"/>
    <property type="match status" value="1"/>
</dbReference>
<accession>A0ABS8W9N5</accession>
<keyword evidence="3" id="KW-1185">Reference proteome</keyword>
<dbReference type="PANTHER" id="PTHR43798">
    <property type="entry name" value="MONOACYLGLYCEROL LIPASE"/>
    <property type="match status" value="1"/>
</dbReference>
<name>A0ABS8W9N5_9GAMM</name>
<organism evidence="2 3">
    <name type="scientific">Motilimonas cestriensis</name>
    <dbReference type="NCBI Taxonomy" id="2742685"/>
    <lineage>
        <taxon>Bacteria</taxon>
        <taxon>Pseudomonadati</taxon>
        <taxon>Pseudomonadota</taxon>
        <taxon>Gammaproteobacteria</taxon>
        <taxon>Alteromonadales</taxon>
        <taxon>Alteromonadales genera incertae sedis</taxon>
        <taxon>Motilimonas</taxon>
    </lineage>
</organism>
<dbReference type="InterPro" id="IPR050266">
    <property type="entry name" value="AB_hydrolase_sf"/>
</dbReference>
<feature type="domain" description="AB hydrolase-1" evidence="1">
    <location>
        <begin position="27"/>
        <end position="284"/>
    </location>
</feature>
<dbReference type="RefSeq" id="WP_233052722.1">
    <property type="nucleotide sequence ID" value="NZ_JAIMJA010000009.1"/>
</dbReference>
<gene>
    <name evidence="2" type="ORF">K6Y31_10420</name>
</gene>
<proteinExistence type="predicted"/>